<dbReference type="PROSITE" id="PS50989">
    <property type="entry name" value="COA_CT_CTER"/>
    <property type="match status" value="1"/>
</dbReference>
<dbReference type="InterPro" id="IPR011762">
    <property type="entry name" value="COA_CT_N"/>
</dbReference>
<dbReference type="Pfam" id="PF01039">
    <property type="entry name" value="Carboxyl_trans"/>
    <property type="match status" value="3"/>
</dbReference>
<dbReference type="STRING" id="278856.A0A212F527"/>
<dbReference type="FunFam" id="2.40.460.10:FF:000001">
    <property type="entry name" value="Acetyl-CoA carboxylase 1"/>
    <property type="match status" value="1"/>
</dbReference>
<feature type="domain" description="CoA carboxyltransferase C-terminal" evidence="3">
    <location>
        <begin position="795"/>
        <end position="1160"/>
    </location>
</feature>
<accession>A0A212F527</accession>
<evidence type="ECO:0000313" key="5">
    <source>
        <dbReference type="Proteomes" id="UP000007151"/>
    </source>
</evidence>
<dbReference type="PROSITE" id="PS50980">
    <property type="entry name" value="COA_CT_NTER"/>
    <property type="match status" value="1"/>
</dbReference>
<feature type="domain" description="CoA carboxyltransferase N-terminal" evidence="2">
    <location>
        <begin position="366"/>
        <end position="751"/>
    </location>
</feature>
<evidence type="ECO:0000256" key="1">
    <source>
        <dbReference type="SAM" id="Coils"/>
    </source>
</evidence>
<dbReference type="InterPro" id="IPR029045">
    <property type="entry name" value="ClpP/crotonase-like_dom_sf"/>
</dbReference>
<dbReference type="Proteomes" id="UP000007151">
    <property type="component" value="Unassembled WGS sequence"/>
</dbReference>
<dbReference type="InterPro" id="IPR011763">
    <property type="entry name" value="COA_CT_C"/>
</dbReference>
<dbReference type="GO" id="GO:0003989">
    <property type="term" value="F:acetyl-CoA carboxylase activity"/>
    <property type="evidence" value="ECO:0007669"/>
    <property type="project" value="InterPro"/>
</dbReference>
<dbReference type="AlphaFoldDB" id="A0A212F527"/>
<dbReference type="PANTHER" id="PTHR45728:SF3">
    <property type="entry name" value="ACETYL-COA CARBOXYLASE"/>
    <property type="match status" value="1"/>
</dbReference>
<dbReference type="EMBL" id="AGBW02010272">
    <property type="protein sequence ID" value="OWR48837.1"/>
    <property type="molecule type" value="Genomic_DNA"/>
</dbReference>
<dbReference type="GO" id="GO:0005739">
    <property type="term" value="C:mitochondrion"/>
    <property type="evidence" value="ECO:0007669"/>
    <property type="project" value="TreeGrafter"/>
</dbReference>
<proteinExistence type="predicted"/>
<name>A0A212F527_DANPL</name>
<dbReference type="Gene3D" id="2.40.460.10">
    <property type="entry name" value="Biotin dependent carboxylase carboxyltransferase"/>
    <property type="match status" value="1"/>
</dbReference>
<dbReference type="KEGG" id="dpl:KGM_202685"/>
<evidence type="ECO:0000259" key="3">
    <source>
        <dbReference type="PROSITE" id="PS50989"/>
    </source>
</evidence>
<evidence type="ECO:0000259" key="2">
    <source>
        <dbReference type="PROSITE" id="PS50980"/>
    </source>
</evidence>
<dbReference type="SUPFAM" id="SSF52096">
    <property type="entry name" value="ClpP/crotonase"/>
    <property type="match status" value="3"/>
</dbReference>
<dbReference type="InterPro" id="IPR034733">
    <property type="entry name" value="AcCoA_carboxyl_beta"/>
</dbReference>
<organism evidence="4 5">
    <name type="scientific">Danaus plexippus plexippus</name>
    <dbReference type="NCBI Taxonomy" id="278856"/>
    <lineage>
        <taxon>Eukaryota</taxon>
        <taxon>Metazoa</taxon>
        <taxon>Ecdysozoa</taxon>
        <taxon>Arthropoda</taxon>
        <taxon>Hexapoda</taxon>
        <taxon>Insecta</taxon>
        <taxon>Pterygota</taxon>
        <taxon>Neoptera</taxon>
        <taxon>Endopterygota</taxon>
        <taxon>Lepidoptera</taxon>
        <taxon>Glossata</taxon>
        <taxon>Ditrysia</taxon>
        <taxon>Papilionoidea</taxon>
        <taxon>Nymphalidae</taxon>
        <taxon>Danainae</taxon>
        <taxon>Danaini</taxon>
        <taxon>Danaina</taxon>
        <taxon>Danaus</taxon>
        <taxon>Danaus</taxon>
    </lineage>
</organism>
<dbReference type="InterPro" id="IPR013537">
    <property type="entry name" value="AcCoA_COase_cen"/>
</dbReference>
<reference evidence="4 5" key="1">
    <citation type="journal article" date="2011" name="Cell">
        <title>The monarch butterfly genome yields insights into long-distance migration.</title>
        <authorList>
            <person name="Zhan S."/>
            <person name="Merlin C."/>
            <person name="Boore J.L."/>
            <person name="Reppert S.M."/>
        </authorList>
    </citation>
    <scope>NUCLEOTIDE SEQUENCE [LARGE SCALE GENOMIC DNA]</scope>
    <source>
        <strain evidence="4">F-2</strain>
    </source>
</reference>
<comment type="caution">
    <text evidence="4">The sequence shown here is derived from an EMBL/GenBank/DDBJ whole genome shotgun (WGS) entry which is preliminary data.</text>
</comment>
<dbReference type="PANTHER" id="PTHR45728">
    <property type="entry name" value="ACETYL-COA CARBOXYLASE, ISOFORM A"/>
    <property type="match status" value="1"/>
</dbReference>
<dbReference type="Pfam" id="PF08326">
    <property type="entry name" value="ACC_central"/>
    <property type="match status" value="2"/>
</dbReference>
<keyword evidence="1" id="KW-0175">Coiled coil</keyword>
<dbReference type="InParanoid" id="A0A212F527"/>
<gene>
    <name evidence="4" type="ORF">KGM_202685</name>
</gene>
<feature type="coiled-coil region" evidence="1">
    <location>
        <begin position="1029"/>
        <end position="1100"/>
    </location>
</feature>
<dbReference type="eggNOG" id="KOG0368">
    <property type="taxonomic scope" value="Eukaryota"/>
</dbReference>
<sequence length="1260" mass="143683">MKICDRHDDEVSPEEWKFPTVVWIFIYYTVCNAALEVYVRRAYTSYDITCLQHLALSGELGVVHFQFVLPTGHPNSINQTAIRNQELEPIHILMIGIRDSGESDDVTVSRRFGHFCRVHMRELHHKRIRRITFMLLIKRQFPKFFTYRARNDFSEDTIYRHLEPASAFQLELYRMRSYELEALPTSNQKMHLYLGKAKVKKGQEVTDYRFFIRSIIRHQDLITKEASFEYLQNEGERSLLEAMDELEVAFSHQLAKRTDCNHIFLNFGPTVIMDIAKIEESVLGMVMRYGPRLWKLRVLQAEIRFTLRTGPGVPTKNVRLCLSNGSGYSLDVYTYEEVVDPRTGVIIFQSFGPKQGPMHGLPISTPYVTKDYLQQKRFLATSQGTTYVYDIPDMFRQVVEGQWRESIEEGAVDGEILPLPPLCIQATSQGTTYVYDIPDMFRQVVEGQWRESIEEGAVDGPMPDTVMVSLELVVETDGERRIMEVTRLPGQNTVGMVAWRMTLYTPEVPSGRDVVLIANDLTHYMGSFGPQEDWVYYRASEYAREHKIPRLYVSVNSGARIGVAEEVKSEFKVAWLDSERPERGFKYLYLSPEAYSRLGALNSVKTELIDDEGESRYKITDIIGKEDGLGVECLRDAGLIAGETAQAYEDIVTISIVTCRAIGIGSYVVRLGHRVIQVDSSYIILTGYMALNKVLGRSVYASNNQLGGVQIMHNNGVTHAVAPSDLEAVRTALRWLAYVPKYMLMNGKRHLSAASLYYTPHSRWEGVVKFNRIKGNIIADYDKLSMVPIIRSVDPIDRPVEWVPPRAAHDPRLMLTGDGIRAGFLDNGSFDEIMKPWAQTVVTGRGRLGGIPVGIIAVETRTVELTLPADPANYDSEAKTVQQAGQVWFPDSAYKTSQAINDFSRENLPIIIFANWRGFSGGQKDMYEQILKFGAEIVRALRGATAPVLVYIPPGAELRGGAWAVVDPSVNNLRMEMYADNEARSVEHVYVCYSCTQKLLPVVSAACWMLEAEGIVEVKFKQRDILKTMNRLDSNLLRLNSRVSEIKEQIKEISKNLDRRGSIDDVLIKTETGKQAEAKIHELEAELGTAEKSIKAREKELSPIYHEIAVQFAELHDTAERMLEKGCIFDIIPWRESRQLLHWRLRRLLLQNEQERRVQAATRPARMDQRAAAATLRRWFTEDRGETQSHQWENDNQAVCSWLENQVKDNESVLERNLRAITEDAALQACNELVRKLSPSQRAEFIRKITALDMETEYNN</sequence>
<evidence type="ECO:0000313" key="4">
    <source>
        <dbReference type="EMBL" id="OWR48837.1"/>
    </source>
</evidence>
<dbReference type="GO" id="GO:0006633">
    <property type="term" value="P:fatty acid biosynthetic process"/>
    <property type="evidence" value="ECO:0007669"/>
    <property type="project" value="InterPro"/>
</dbReference>
<protein>
    <submittedName>
        <fullName evidence="4">Acetyl-CoA carboxylase</fullName>
    </submittedName>
</protein>
<dbReference type="GO" id="GO:0005524">
    <property type="term" value="F:ATP binding"/>
    <property type="evidence" value="ECO:0007669"/>
    <property type="project" value="InterPro"/>
</dbReference>
<keyword evidence="5" id="KW-1185">Reference proteome</keyword>
<dbReference type="InterPro" id="IPR049076">
    <property type="entry name" value="ACCA"/>
</dbReference>
<dbReference type="Gene3D" id="3.90.226.10">
    <property type="entry name" value="2-enoyl-CoA Hydratase, Chain A, domain 1"/>
    <property type="match status" value="3"/>
</dbReference>